<sequence length="335" mass="35837">MLSYSKSALVGAILEDLAYGLYFSYFLQGLQTIFGRKKRGNFPIRLLITSLILFFLITLRMVLDNKFVVTAFTYDPITPNAADIYMQGFGNGAMFRTGTYVALTIVADIFIVYRVYAIWGGSVFAAAVPSVLAIADIVTGGLFIQAIRELAAGDSPDGKNVATHAIVFYSFTLALNVISSFLISLRIYITKRQVEDIAGGTSLLDLTTTMTILIESAVLYSAALIAMIVPTALGDNVQFCLLSVMPSIIGIAFSLIIVRIGAGLSPASSAGPNSTLQFARSAPTTATSQFDTTDASTSGHDGMIQVHLSPGSQRSREMSLISERATTNGGDKENV</sequence>
<keyword evidence="2" id="KW-1133">Transmembrane helix</keyword>
<comment type="caution">
    <text evidence="3">The sequence shown here is derived from an EMBL/GenBank/DDBJ whole genome shotgun (WGS) entry which is preliminary data.</text>
</comment>
<feature type="transmembrane region" description="Helical" evidence="2">
    <location>
        <begin position="236"/>
        <end position="258"/>
    </location>
</feature>
<evidence type="ECO:0000313" key="4">
    <source>
        <dbReference type="Proteomes" id="UP001218218"/>
    </source>
</evidence>
<proteinExistence type="predicted"/>
<feature type="region of interest" description="Disordered" evidence="1">
    <location>
        <begin position="281"/>
        <end position="335"/>
    </location>
</feature>
<keyword evidence="2" id="KW-0472">Membrane</keyword>
<protein>
    <submittedName>
        <fullName evidence="3">Uncharacterized protein</fullName>
    </submittedName>
</protein>
<reference evidence="3" key="1">
    <citation type="submission" date="2023-03" db="EMBL/GenBank/DDBJ databases">
        <title>Massive genome expansion in bonnet fungi (Mycena s.s.) driven by repeated elements and novel gene families across ecological guilds.</title>
        <authorList>
            <consortium name="Lawrence Berkeley National Laboratory"/>
            <person name="Harder C.B."/>
            <person name="Miyauchi S."/>
            <person name="Viragh M."/>
            <person name="Kuo A."/>
            <person name="Thoen E."/>
            <person name="Andreopoulos B."/>
            <person name="Lu D."/>
            <person name="Skrede I."/>
            <person name="Drula E."/>
            <person name="Henrissat B."/>
            <person name="Morin E."/>
            <person name="Kohler A."/>
            <person name="Barry K."/>
            <person name="LaButti K."/>
            <person name="Morin E."/>
            <person name="Salamov A."/>
            <person name="Lipzen A."/>
            <person name="Mereny Z."/>
            <person name="Hegedus B."/>
            <person name="Baldrian P."/>
            <person name="Stursova M."/>
            <person name="Weitz H."/>
            <person name="Taylor A."/>
            <person name="Grigoriev I.V."/>
            <person name="Nagy L.G."/>
            <person name="Martin F."/>
            <person name="Kauserud H."/>
        </authorList>
    </citation>
    <scope>NUCLEOTIDE SEQUENCE</scope>
    <source>
        <strain evidence="3">CBHHK002</strain>
    </source>
</reference>
<feature type="compositionally biased region" description="Polar residues" evidence="1">
    <location>
        <begin position="281"/>
        <end position="299"/>
    </location>
</feature>
<feature type="transmembrane region" description="Helical" evidence="2">
    <location>
        <begin position="210"/>
        <end position="230"/>
    </location>
</feature>
<evidence type="ECO:0000313" key="3">
    <source>
        <dbReference type="EMBL" id="KAJ7357892.1"/>
    </source>
</evidence>
<evidence type="ECO:0000256" key="1">
    <source>
        <dbReference type="SAM" id="MobiDB-lite"/>
    </source>
</evidence>
<feature type="transmembrane region" description="Helical" evidence="2">
    <location>
        <begin position="42"/>
        <end position="63"/>
    </location>
</feature>
<name>A0AAD7AG06_9AGAR</name>
<feature type="transmembrane region" description="Helical" evidence="2">
    <location>
        <begin position="98"/>
        <end position="116"/>
    </location>
</feature>
<evidence type="ECO:0000256" key="2">
    <source>
        <dbReference type="SAM" id="Phobius"/>
    </source>
</evidence>
<organism evidence="3 4">
    <name type="scientific">Mycena albidolilacea</name>
    <dbReference type="NCBI Taxonomy" id="1033008"/>
    <lineage>
        <taxon>Eukaryota</taxon>
        <taxon>Fungi</taxon>
        <taxon>Dikarya</taxon>
        <taxon>Basidiomycota</taxon>
        <taxon>Agaricomycotina</taxon>
        <taxon>Agaricomycetes</taxon>
        <taxon>Agaricomycetidae</taxon>
        <taxon>Agaricales</taxon>
        <taxon>Marasmiineae</taxon>
        <taxon>Mycenaceae</taxon>
        <taxon>Mycena</taxon>
    </lineage>
</organism>
<dbReference type="EMBL" id="JARIHO010000007">
    <property type="protein sequence ID" value="KAJ7357892.1"/>
    <property type="molecule type" value="Genomic_DNA"/>
</dbReference>
<feature type="transmembrane region" description="Helical" evidence="2">
    <location>
        <begin position="123"/>
        <end position="146"/>
    </location>
</feature>
<accession>A0AAD7AG06</accession>
<gene>
    <name evidence="3" type="ORF">DFH08DRAFT_847465</name>
</gene>
<dbReference type="AlphaFoldDB" id="A0AAD7AG06"/>
<keyword evidence="2" id="KW-0812">Transmembrane</keyword>
<feature type="transmembrane region" description="Helical" evidence="2">
    <location>
        <begin position="166"/>
        <end position="189"/>
    </location>
</feature>
<keyword evidence="4" id="KW-1185">Reference proteome</keyword>
<dbReference type="Proteomes" id="UP001218218">
    <property type="component" value="Unassembled WGS sequence"/>
</dbReference>